<organism evidence="5 6">
    <name type="scientific">Streptomyces griseochromogenes</name>
    <dbReference type="NCBI Taxonomy" id="68214"/>
    <lineage>
        <taxon>Bacteria</taxon>
        <taxon>Bacillati</taxon>
        <taxon>Actinomycetota</taxon>
        <taxon>Actinomycetes</taxon>
        <taxon>Kitasatosporales</taxon>
        <taxon>Streptomycetaceae</taxon>
        <taxon>Streptomyces</taxon>
    </lineage>
</organism>
<evidence type="ECO:0000259" key="4">
    <source>
        <dbReference type="PROSITE" id="PS01124"/>
    </source>
</evidence>
<protein>
    <submittedName>
        <fullName evidence="5">AraC-like DNA-binding protein</fullName>
    </submittedName>
</protein>
<proteinExistence type="predicted"/>
<dbReference type="InterPro" id="IPR050204">
    <property type="entry name" value="AraC_XylS_family_regulators"/>
</dbReference>
<accession>A0ABS4LR80</accession>
<dbReference type="PROSITE" id="PS01124">
    <property type="entry name" value="HTH_ARAC_FAMILY_2"/>
    <property type="match status" value="1"/>
</dbReference>
<dbReference type="PROSITE" id="PS00041">
    <property type="entry name" value="HTH_ARAC_FAMILY_1"/>
    <property type="match status" value="1"/>
</dbReference>
<dbReference type="InterPro" id="IPR018060">
    <property type="entry name" value="HTH_AraC"/>
</dbReference>
<sequence length="293" mass="32498">MELRSDYADDFRASQRVLGLGAVTMWTATFQPLVFRRTPKLIRQSDPEAYHLSLVLRGAGGGVWKHRETEYKPHGLLINSTSLTNDVHSTEDLGTTLALEIPKAVLPLPRSAVGRIVGAPVSTQEGIGALLARLLTQLSADTTAYQPADGPRLGTVFTDLVAALFAHVLDADDSLPSETHRRTLTLRIQAFIREHLHDPHLAPATIAAAHHISTSYLHRLFRDEEITVAAWIRRLRLEAARRDLADPALRAARIHTIATRWGFPRATDFSRAYRAAYGTTPQEHRQQAFHGHG</sequence>
<keyword evidence="6" id="KW-1185">Reference proteome</keyword>
<reference evidence="5 6" key="1">
    <citation type="submission" date="2021-03" db="EMBL/GenBank/DDBJ databases">
        <title>Genomic Encyclopedia of Type Strains, Phase IV (KMG-IV): sequencing the most valuable type-strain genomes for metagenomic binning, comparative biology and taxonomic classification.</title>
        <authorList>
            <person name="Goeker M."/>
        </authorList>
    </citation>
    <scope>NUCLEOTIDE SEQUENCE [LARGE SCALE GENOMIC DNA]</scope>
    <source>
        <strain evidence="5 6">DSM 40499</strain>
    </source>
</reference>
<dbReference type="InterPro" id="IPR035418">
    <property type="entry name" value="AraC-bd_2"/>
</dbReference>
<evidence type="ECO:0000313" key="5">
    <source>
        <dbReference type="EMBL" id="MBP2049895.1"/>
    </source>
</evidence>
<comment type="caution">
    <text evidence="5">The sequence shown here is derived from an EMBL/GenBank/DDBJ whole genome shotgun (WGS) entry which is preliminary data.</text>
</comment>
<evidence type="ECO:0000256" key="1">
    <source>
        <dbReference type="ARBA" id="ARBA00023015"/>
    </source>
</evidence>
<evidence type="ECO:0000256" key="3">
    <source>
        <dbReference type="ARBA" id="ARBA00023163"/>
    </source>
</evidence>
<evidence type="ECO:0000313" key="6">
    <source>
        <dbReference type="Proteomes" id="UP001519309"/>
    </source>
</evidence>
<evidence type="ECO:0000256" key="2">
    <source>
        <dbReference type="ARBA" id="ARBA00023125"/>
    </source>
</evidence>
<dbReference type="SMART" id="SM00342">
    <property type="entry name" value="HTH_ARAC"/>
    <property type="match status" value="1"/>
</dbReference>
<dbReference type="InterPro" id="IPR009057">
    <property type="entry name" value="Homeodomain-like_sf"/>
</dbReference>
<dbReference type="Pfam" id="PF12833">
    <property type="entry name" value="HTH_18"/>
    <property type="match status" value="1"/>
</dbReference>
<feature type="domain" description="HTH araC/xylS-type" evidence="4">
    <location>
        <begin position="186"/>
        <end position="287"/>
    </location>
</feature>
<name>A0ABS4LR80_9ACTN</name>
<dbReference type="Pfam" id="PF14525">
    <property type="entry name" value="AraC_binding_2"/>
    <property type="match status" value="1"/>
</dbReference>
<keyword evidence="1" id="KW-0805">Transcription regulation</keyword>
<dbReference type="Gene3D" id="1.10.10.60">
    <property type="entry name" value="Homeodomain-like"/>
    <property type="match status" value="1"/>
</dbReference>
<keyword evidence="2" id="KW-0238">DNA-binding</keyword>
<dbReference type="EMBL" id="JAGGLP010000005">
    <property type="protein sequence ID" value="MBP2049895.1"/>
    <property type="molecule type" value="Genomic_DNA"/>
</dbReference>
<dbReference type="InterPro" id="IPR018062">
    <property type="entry name" value="HTH_AraC-typ_CS"/>
</dbReference>
<dbReference type="Proteomes" id="UP001519309">
    <property type="component" value="Unassembled WGS sequence"/>
</dbReference>
<dbReference type="SUPFAM" id="SSF46689">
    <property type="entry name" value="Homeodomain-like"/>
    <property type="match status" value="1"/>
</dbReference>
<keyword evidence="3" id="KW-0804">Transcription</keyword>
<dbReference type="PANTHER" id="PTHR46796">
    <property type="entry name" value="HTH-TYPE TRANSCRIPTIONAL ACTIVATOR RHAS-RELATED"/>
    <property type="match status" value="1"/>
</dbReference>
<gene>
    <name evidence="5" type="ORF">J2Z21_002831</name>
</gene>
<dbReference type="PANTHER" id="PTHR46796:SF6">
    <property type="entry name" value="ARAC SUBFAMILY"/>
    <property type="match status" value="1"/>
</dbReference>